<organism evidence="1 2">
    <name type="scientific">Streptomyces echinoruber</name>
    <dbReference type="NCBI Taxonomy" id="68898"/>
    <lineage>
        <taxon>Bacteria</taxon>
        <taxon>Bacillati</taxon>
        <taxon>Actinomycetota</taxon>
        <taxon>Actinomycetes</taxon>
        <taxon>Kitasatosporales</taxon>
        <taxon>Streptomycetaceae</taxon>
        <taxon>Streptomyces</taxon>
    </lineage>
</organism>
<proteinExistence type="predicted"/>
<gene>
    <name evidence="1" type="ORF">GCM10010389_37870</name>
</gene>
<dbReference type="AlphaFoldDB" id="A0A918VFM4"/>
<evidence type="ECO:0000313" key="1">
    <source>
        <dbReference type="EMBL" id="GGZ95295.1"/>
    </source>
</evidence>
<name>A0A918VFM4_9ACTN</name>
<evidence type="ECO:0000313" key="2">
    <source>
        <dbReference type="Proteomes" id="UP000623010"/>
    </source>
</evidence>
<keyword evidence="2" id="KW-1185">Reference proteome</keyword>
<protein>
    <submittedName>
        <fullName evidence="1">Uncharacterized protein</fullName>
    </submittedName>
</protein>
<dbReference type="EMBL" id="BMWH01000015">
    <property type="protein sequence ID" value="GGZ95295.1"/>
    <property type="molecule type" value="Genomic_DNA"/>
</dbReference>
<reference evidence="1" key="2">
    <citation type="submission" date="2020-09" db="EMBL/GenBank/DDBJ databases">
        <authorList>
            <person name="Sun Q."/>
            <person name="Ohkuma M."/>
        </authorList>
    </citation>
    <scope>NUCLEOTIDE SEQUENCE</scope>
    <source>
        <strain evidence="1">JCM 5016</strain>
    </source>
</reference>
<sequence>MDSTVRADACPHRPAGRKFRLGEERVSCAGCTAADRAGGGGCEAWDAGLFGGRGLLGGLPGLLLLAGLTGLTGLV</sequence>
<comment type="caution">
    <text evidence="1">The sequence shown here is derived from an EMBL/GenBank/DDBJ whole genome shotgun (WGS) entry which is preliminary data.</text>
</comment>
<dbReference type="Proteomes" id="UP000623010">
    <property type="component" value="Unassembled WGS sequence"/>
</dbReference>
<reference evidence="1" key="1">
    <citation type="journal article" date="2014" name="Int. J. Syst. Evol. Microbiol.">
        <title>Complete genome sequence of Corynebacterium casei LMG S-19264T (=DSM 44701T), isolated from a smear-ripened cheese.</title>
        <authorList>
            <consortium name="US DOE Joint Genome Institute (JGI-PGF)"/>
            <person name="Walter F."/>
            <person name="Albersmeier A."/>
            <person name="Kalinowski J."/>
            <person name="Ruckert C."/>
        </authorList>
    </citation>
    <scope>NUCLEOTIDE SEQUENCE</scope>
    <source>
        <strain evidence="1">JCM 5016</strain>
    </source>
</reference>
<accession>A0A918VFM4</accession>